<dbReference type="EMBL" id="BSXS01003442">
    <property type="protein sequence ID" value="GME81287.1"/>
    <property type="molecule type" value="Genomic_DNA"/>
</dbReference>
<gene>
    <name evidence="1" type="ORF">Amon02_000485200</name>
</gene>
<evidence type="ECO:0000313" key="1">
    <source>
        <dbReference type="EMBL" id="GME81287.1"/>
    </source>
</evidence>
<protein>
    <submittedName>
        <fullName evidence="1">Unnamed protein product</fullName>
    </submittedName>
</protein>
<comment type="caution">
    <text evidence="1">The sequence shown here is derived from an EMBL/GenBank/DDBJ whole genome shotgun (WGS) entry which is preliminary data.</text>
</comment>
<evidence type="ECO:0000313" key="2">
    <source>
        <dbReference type="Proteomes" id="UP001165064"/>
    </source>
</evidence>
<proteinExistence type="predicted"/>
<dbReference type="Proteomes" id="UP001165064">
    <property type="component" value="Unassembled WGS sequence"/>
</dbReference>
<name>A0ACB5T4X5_AMBMO</name>
<organism evidence="1 2">
    <name type="scientific">Ambrosiozyma monospora</name>
    <name type="common">Yeast</name>
    <name type="synonym">Endomycopsis monosporus</name>
    <dbReference type="NCBI Taxonomy" id="43982"/>
    <lineage>
        <taxon>Eukaryota</taxon>
        <taxon>Fungi</taxon>
        <taxon>Dikarya</taxon>
        <taxon>Ascomycota</taxon>
        <taxon>Saccharomycotina</taxon>
        <taxon>Pichiomycetes</taxon>
        <taxon>Pichiales</taxon>
        <taxon>Pichiaceae</taxon>
        <taxon>Ambrosiozyma</taxon>
    </lineage>
</organism>
<keyword evidence="2" id="KW-1185">Reference proteome</keyword>
<sequence>MYDMISNCNKNGGLGYLDLENSLLGMNIRGIVVQDSRNVKRKKVSSMAIYSCRDQICDRETDRIPTRGFILDSRQLEDPDIDGSVSNLKLQSAIILNQQNT</sequence>
<accession>A0ACB5T4X5</accession>
<reference evidence="1" key="1">
    <citation type="submission" date="2023-04" db="EMBL/GenBank/DDBJ databases">
        <title>Ambrosiozyma monospora NBRC 10751.</title>
        <authorList>
            <person name="Ichikawa N."/>
            <person name="Sato H."/>
            <person name="Tonouchi N."/>
        </authorList>
    </citation>
    <scope>NUCLEOTIDE SEQUENCE</scope>
    <source>
        <strain evidence="1">NBRC 10751</strain>
    </source>
</reference>